<dbReference type="AlphaFoldDB" id="A0A0D0DBU7"/>
<name>A0A0D0DBU7_9AGAM</name>
<gene>
    <name evidence="1" type="ORF">PAXRUDRAFT_174858</name>
</gene>
<dbReference type="Proteomes" id="UP000054538">
    <property type="component" value="Unassembled WGS sequence"/>
</dbReference>
<evidence type="ECO:0000313" key="2">
    <source>
        <dbReference type="Proteomes" id="UP000054538"/>
    </source>
</evidence>
<sequence length="189" mass="21002">ALKVVVPGAECFMDGKEFFVMGVIVELQSSKGPGVECNWVKLNWSRGEGVFQALESGVAFIGEVPWSIFPGEAGEQNNDVRIIENEVVVEVGGTEEGLHVFDFLRFWLISDSSDIVGGHSQAAREEEVSKVFDRGGMCNLWFNVYEYLMDMVFVRGHVLGIDEDVVQIDYNANIEHISDNGVDEPLESH</sequence>
<reference evidence="1 2" key="1">
    <citation type="submission" date="2014-04" db="EMBL/GenBank/DDBJ databases">
        <authorList>
            <consortium name="DOE Joint Genome Institute"/>
            <person name="Kuo A."/>
            <person name="Kohler A."/>
            <person name="Jargeat P."/>
            <person name="Nagy L.G."/>
            <person name="Floudas D."/>
            <person name="Copeland A."/>
            <person name="Barry K.W."/>
            <person name="Cichocki N."/>
            <person name="Veneault-Fourrey C."/>
            <person name="LaButti K."/>
            <person name="Lindquist E.A."/>
            <person name="Lipzen A."/>
            <person name="Lundell T."/>
            <person name="Morin E."/>
            <person name="Murat C."/>
            <person name="Sun H."/>
            <person name="Tunlid A."/>
            <person name="Henrissat B."/>
            <person name="Grigoriev I.V."/>
            <person name="Hibbett D.S."/>
            <person name="Martin F."/>
            <person name="Nordberg H.P."/>
            <person name="Cantor M.N."/>
            <person name="Hua S.X."/>
        </authorList>
    </citation>
    <scope>NUCLEOTIDE SEQUENCE [LARGE SCALE GENOMIC DNA]</scope>
    <source>
        <strain evidence="1 2">Ve08.2h10</strain>
    </source>
</reference>
<protein>
    <submittedName>
        <fullName evidence="1">Uncharacterized protein</fullName>
    </submittedName>
</protein>
<dbReference type="EMBL" id="KN828617">
    <property type="protein sequence ID" value="KIK74725.1"/>
    <property type="molecule type" value="Genomic_DNA"/>
</dbReference>
<dbReference type="InParanoid" id="A0A0D0DBU7"/>
<proteinExistence type="predicted"/>
<feature type="non-terminal residue" evidence="1">
    <location>
        <position position="189"/>
    </location>
</feature>
<accession>A0A0D0DBU7</accession>
<organism evidence="1 2">
    <name type="scientific">Paxillus rubicundulus Ve08.2h10</name>
    <dbReference type="NCBI Taxonomy" id="930991"/>
    <lineage>
        <taxon>Eukaryota</taxon>
        <taxon>Fungi</taxon>
        <taxon>Dikarya</taxon>
        <taxon>Basidiomycota</taxon>
        <taxon>Agaricomycotina</taxon>
        <taxon>Agaricomycetes</taxon>
        <taxon>Agaricomycetidae</taxon>
        <taxon>Boletales</taxon>
        <taxon>Paxilineae</taxon>
        <taxon>Paxillaceae</taxon>
        <taxon>Paxillus</taxon>
    </lineage>
</organism>
<dbReference type="HOGENOM" id="CLU_090544_0_1_1"/>
<evidence type="ECO:0000313" key="1">
    <source>
        <dbReference type="EMBL" id="KIK74725.1"/>
    </source>
</evidence>
<reference evidence="2" key="2">
    <citation type="submission" date="2015-01" db="EMBL/GenBank/DDBJ databases">
        <title>Evolutionary Origins and Diversification of the Mycorrhizal Mutualists.</title>
        <authorList>
            <consortium name="DOE Joint Genome Institute"/>
            <consortium name="Mycorrhizal Genomics Consortium"/>
            <person name="Kohler A."/>
            <person name="Kuo A."/>
            <person name="Nagy L.G."/>
            <person name="Floudas D."/>
            <person name="Copeland A."/>
            <person name="Barry K.W."/>
            <person name="Cichocki N."/>
            <person name="Veneault-Fourrey C."/>
            <person name="LaButti K."/>
            <person name="Lindquist E.A."/>
            <person name="Lipzen A."/>
            <person name="Lundell T."/>
            <person name="Morin E."/>
            <person name="Murat C."/>
            <person name="Riley R."/>
            <person name="Ohm R."/>
            <person name="Sun H."/>
            <person name="Tunlid A."/>
            <person name="Henrissat B."/>
            <person name="Grigoriev I.V."/>
            <person name="Hibbett D.S."/>
            <person name="Martin F."/>
        </authorList>
    </citation>
    <scope>NUCLEOTIDE SEQUENCE [LARGE SCALE GENOMIC DNA]</scope>
    <source>
        <strain evidence="2">Ve08.2h10</strain>
    </source>
</reference>
<keyword evidence="2" id="KW-1185">Reference proteome</keyword>
<dbReference type="OrthoDB" id="3046524at2759"/>